<dbReference type="PANTHER" id="PTHR46068">
    <property type="entry name" value="PROTEIN CBG27172"/>
    <property type="match status" value="1"/>
</dbReference>
<dbReference type="GO" id="GO:0003676">
    <property type="term" value="F:nucleic acid binding"/>
    <property type="evidence" value="ECO:0007669"/>
    <property type="project" value="InterPro"/>
</dbReference>
<protein>
    <submittedName>
        <fullName evidence="3">HTH CENPB-type domain-containing protein</fullName>
    </submittedName>
</protein>
<dbReference type="OrthoDB" id="9996331at2759"/>
<evidence type="ECO:0000313" key="3">
    <source>
        <dbReference type="WBParaSite" id="HPBE_0001391701-mRNA-1"/>
    </source>
</evidence>
<dbReference type="EMBL" id="UZAH01028129">
    <property type="protein sequence ID" value="VDO97862.1"/>
    <property type="molecule type" value="Genomic_DNA"/>
</dbReference>
<gene>
    <name evidence="1" type="ORF">HPBE_LOCUS13918</name>
</gene>
<dbReference type="AlphaFoldDB" id="A0A183FYZ3"/>
<dbReference type="PANTHER" id="PTHR46068:SF1">
    <property type="entry name" value="TRANSPOSASE IS30-LIKE HTH DOMAIN-CONTAINING PROTEIN"/>
    <property type="match status" value="1"/>
</dbReference>
<organism evidence="2 3">
    <name type="scientific">Heligmosomoides polygyrus</name>
    <name type="common">Parasitic roundworm</name>
    <dbReference type="NCBI Taxonomy" id="6339"/>
    <lineage>
        <taxon>Eukaryota</taxon>
        <taxon>Metazoa</taxon>
        <taxon>Ecdysozoa</taxon>
        <taxon>Nematoda</taxon>
        <taxon>Chromadorea</taxon>
        <taxon>Rhabditida</taxon>
        <taxon>Rhabditina</taxon>
        <taxon>Rhabditomorpha</taxon>
        <taxon>Strongyloidea</taxon>
        <taxon>Heligmosomidae</taxon>
        <taxon>Heligmosomoides</taxon>
    </lineage>
</organism>
<name>A0A183FYZ3_HELPZ</name>
<dbReference type="Gene3D" id="3.30.420.10">
    <property type="entry name" value="Ribonuclease H-like superfamily/Ribonuclease H"/>
    <property type="match status" value="1"/>
</dbReference>
<accession>A0A183FYZ3</accession>
<keyword evidence="2" id="KW-1185">Reference proteome</keyword>
<evidence type="ECO:0000313" key="2">
    <source>
        <dbReference type="Proteomes" id="UP000050761"/>
    </source>
</evidence>
<reference evidence="3" key="2">
    <citation type="submission" date="2019-09" db="UniProtKB">
        <authorList>
            <consortium name="WormBaseParasite"/>
        </authorList>
    </citation>
    <scope>IDENTIFICATION</scope>
</reference>
<proteinExistence type="predicted"/>
<accession>A0A3P8DP07</accession>
<dbReference type="WBParaSite" id="HPBE_0001391701-mRNA-1">
    <property type="protein sequence ID" value="HPBE_0001391701-mRNA-1"/>
    <property type="gene ID" value="HPBE_0001391701"/>
</dbReference>
<evidence type="ECO:0000313" key="1">
    <source>
        <dbReference type="EMBL" id="VDO97862.1"/>
    </source>
</evidence>
<reference evidence="1 2" key="1">
    <citation type="submission" date="2018-11" db="EMBL/GenBank/DDBJ databases">
        <authorList>
            <consortium name="Pathogen Informatics"/>
        </authorList>
    </citation>
    <scope>NUCLEOTIDE SEQUENCE [LARGE SCALE GENOMIC DNA]</scope>
</reference>
<dbReference type="InterPro" id="IPR036397">
    <property type="entry name" value="RNaseH_sf"/>
</dbReference>
<sequence>MNRMAVDPGVSRRTIQKIVKQDLGLRSYPLYRGQALTEAAMQIRLEKSKLLLKEIQQGHLSNVIWTRRFLPMVWAGITLDKKTPLVFVDRSVKINAETYQEKVLRDVFLPWVAENWSMRAPAGLGTCPFCEIRTGILRESFPGYWTKDFWPPNSPDLNPMDFAVWGYLQRKVSSKSHQSLNALKASLQKAWDDIDVTFLRPTVMLVEKRLKACIAAKGAHFEHLLE</sequence>
<dbReference type="Proteomes" id="UP000050761">
    <property type="component" value="Unassembled WGS sequence"/>
</dbReference>